<dbReference type="Proteomes" id="UP001060215">
    <property type="component" value="Chromosome 2"/>
</dbReference>
<reference evidence="1 2" key="1">
    <citation type="journal article" date="2022" name="Plant J.">
        <title>Chromosome-level genome of Camellia lanceoleosa provides a valuable resource for understanding genome evolution and self-incompatibility.</title>
        <authorList>
            <person name="Gong W."/>
            <person name="Xiao S."/>
            <person name="Wang L."/>
            <person name="Liao Z."/>
            <person name="Chang Y."/>
            <person name="Mo W."/>
            <person name="Hu G."/>
            <person name="Li W."/>
            <person name="Zhao G."/>
            <person name="Zhu H."/>
            <person name="Hu X."/>
            <person name="Ji K."/>
            <person name="Xiang X."/>
            <person name="Song Q."/>
            <person name="Yuan D."/>
            <person name="Jin S."/>
            <person name="Zhang L."/>
        </authorList>
    </citation>
    <scope>NUCLEOTIDE SEQUENCE [LARGE SCALE GENOMIC DNA]</scope>
    <source>
        <strain evidence="1">SQ_2022a</strain>
    </source>
</reference>
<proteinExistence type="predicted"/>
<gene>
    <name evidence="1" type="ORF">LOK49_LG04G02754</name>
</gene>
<accession>A0ACC0I305</accession>
<organism evidence="1 2">
    <name type="scientific">Camellia lanceoleosa</name>
    <dbReference type="NCBI Taxonomy" id="1840588"/>
    <lineage>
        <taxon>Eukaryota</taxon>
        <taxon>Viridiplantae</taxon>
        <taxon>Streptophyta</taxon>
        <taxon>Embryophyta</taxon>
        <taxon>Tracheophyta</taxon>
        <taxon>Spermatophyta</taxon>
        <taxon>Magnoliopsida</taxon>
        <taxon>eudicotyledons</taxon>
        <taxon>Gunneridae</taxon>
        <taxon>Pentapetalae</taxon>
        <taxon>asterids</taxon>
        <taxon>Ericales</taxon>
        <taxon>Theaceae</taxon>
        <taxon>Camellia</taxon>
    </lineage>
</organism>
<name>A0ACC0I305_9ERIC</name>
<keyword evidence="2" id="KW-1185">Reference proteome</keyword>
<protein>
    <submittedName>
        <fullName evidence="1">UDP-N-acetylglucosamine--dolichyl-phosphate N-acetylglucosaminephosphotransferase</fullName>
    </submittedName>
</protein>
<evidence type="ECO:0000313" key="1">
    <source>
        <dbReference type="EMBL" id="KAI8020163.1"/>
    </source>
</evidence>
<evidence type="ECO:0000313" key="2">
    <source>
        <dbReference type="Proteomes" id="UP001060215"/>
    </source>
</evidence>
<comment type="caution">
    <text evidence="1">The sequence shown here is derived from an EMBL/GenBank/DDBJ whole genome shotgun (WGS) entry which is preliminary data.</text>
</comment>
<dbReference type="EMBL" id="CM045759">
    <property type="protein sequence ID" value="KAI8020163.1"/>
    <property type="molecule type" value="Genomic_DNA"/>
</dbReference>
<sequence>MWLVEYNAALASICFMILLGFVDDVLDVPWRVKLLLPSIAALPLLMAYAGHPTIVIPKPLIPYLGLEVLDLEDNSGNSAKTLQAFSLKNLCSNSDATSEIADRNMDNTFEQIKKHNASVSGGDTCEDDGHATLAISDVSIKDPPRLRKKG</sequence>